<organism evidence="8 9">
    <name type="scientific">Podarcis muralis</name>
    <name type="common">Wall lizard</name>
    <name type="synonym">Lacerta muralis</name>
    <dbReference type="NCBI Taxonomy" id="64176"/>
    <lineage>
        <taxon>Eukaryota</taxon>
        <taxon>Metazoa</taxon>
        <taxon>Chordata</taxon>
        <taxon>Craniata</taxon>
        <taxon>Vertebrata</taxon>
        <taxon>Euteleostomi</taxon>
        <taxon>Lepidosauria</taxon>
        <taxon>Squamata</taxon>
        <taxon>Bifurcata</taxon>
        <taxon>Unidentata</taxon>
        <taxon>Episquamata</taxon>
        <taxon>Laterata</taxon>
        <taxon>Lacertibaenia</taxon>
        <taxon>Lacertidae</taxon>
        <taxon>Podarcis</taxon>
    </lineage>
</organism>
<dbReference type="PRINTS" id="PR00436">
    <property type="entry name" value="INTERLEUKIN8"/>
</dbReference>
<sequence>MNPCRPVPCVAALLVFLLLAGSASHSQAAPMTGELRCQCIQTVSRAIPRKQIASVILLPEGPHCVVPEVIATLNNGRKVCLDPQAPWVKLIVNKIMAMVTTESTGKEPRAGRGVYNIIWDPWWKSQGSSQGFFFVLHF</sequence>
<evidence type="ECO:0000259" key="7">
    <source>
        <dbReference type="SMART" id="SM00199"/>
    </source>
</evidence>
<keyword evidence="6" id="KW-0145">Chemotaxis</keyword>
<dbReference type="InterPro" id="IPR039809">
    <property type="entry name" value="Chemokine_b/g/d"/>
</dbReference>
<dbReference type="FunFam" id="2.40.50.40:FF:000004">
    <property type="entry name" value="C-X-C motif chemokine"/>
    <property type="match status" value="1"/>
</dbReference>
<dbReference type="Gene3D" id="2.40.50.40">
    <property type="match status" value="1"/>
</dbReference>
<evidence type="ECO:0000256" key="2">
    <source>
        <dbReference type="ARBA" id="ARBA00010665"/>
    </source>
</evidence>
<dbReference type="GeneTree" id="ENSGT00940000160757"/>
<evidence type="ECO:0000313" key="8">
    <source>
        <dbReference type="Ensembl" id="ENSPMRP00000022321.1"/>
    </source>
</evidence>
<proteinExistence type="inferred from homology"/>
<protein>
    <recommendedName>
        <fullName evidence="6">C-X-C motif chemokine</fullName>
    </recommendedName>
</protein>
<comment type="subcellular location">
    <subcellularLocation>
        <location evidence="1 6">Secreted</location>
    </subcellularLocation>
</comment>
<dbReference type="GO" id="GO:0006955">
    <property type="term" value="P:immune response"/>
    <property type="evidence" value="ECO:0007669"/>
    <property type="project" value="InterPro"/>
</dbReference>
<dbReference type="SUPFAM" id="SSF54117">
    <property type="entry name" value="Interleukin 8-like chemokines"/>
    <property type="match status" value="1"/>
</dbReference>
<dbReference type="PROSITE" id="PS00471">
    <property type="entry name" value="SMALL_CYTOKINES_CXC"/>
    <property type="match status" value="1"/>
</dbReference>
<dbReference type="Proteomes" id="UP000472272">
    <property type="component" value="Chromosome 13"/>
</dbReference>
<keyword evidence="9" id="KW-1185">Reference proteome</keyword>
<dbReference type="InterPro" id="IPR033899">
    <property type="entry name" value="CXC_Chemokine_domain"/>
</dbReference>
<dbReference type="GO" id="GO:0006952">
    <property type="term" value="P:defense response"/>
    <property type="evidence" value="ECO:0007669"/>
    <property type="project" value="InterPro"/>
</dbReference>
<evidence type="ECO:0000256" key="5">
    <source>
        <dbReference type="ARBA" id="ARBA00023157"/>
    </source>
</evidence>
<dbReference type="Ensembl" id="ENSPMRT00000023717.1">
    <property type="protein sequence ID" value="ENSPMRP00000022321.1"/>
    <property type="gene ID" value="ENSPMRG00000014511.1"/>
</dbReference>
<dbReference type="InterPro" id="IPR001811">
    <property type="entry name" value="Chemokine_IL8-like_dom"/>
</dbReference>
<evidence type="ECO:0000256" key="3">
    <source>
        <dbReference type="ARBA" id="ARBA00022514"/>
    </source>
</evidence>
<feature type="chain" id="PRO_5025712334" description="C-X-C motif chemokine" evidence="6">
    <location>
        <begin position="29"/>
        <end position="138"/>
    </location>
</feature>
<keyword evidence="5" id="KW-1015">Disulfide bond</keyword>
<accession>A0A670JD84</accession>
<reference evidence="8" key="3">
    <citation type="submission" date="2025-09" db="UniProtKB">
        <authorList>
            <consortium name="Ensembl"/>
        </authorList>
    </citation>
    <scope>IDENTIFICATION</scope>
</reference>
<dbReference type="InterPro" id="IPR018048">
    <property type="entry name" value="Chemokine_CXC_CS"/>
</dbReference>
<dbReference type="PANTHER" id="PTHR12015">
    <property type="entry name" value="SMALL INDUCIBLE CYTOKINE A"/>
    <property type="match status" value="1"/>
</dbReference>
<dbReference type="Pfam" id="PF00048">
    <property type="entry name" value="IL8"/>
    <property type="match status" value="1"/>
</dbReference>
<evidence type="ECO:0000256" key="4">
    <source>
        <dbReference type="ARBA" id="ARBA00022525"/>
    </source>
</evidence>
<name>A0A670JD84_PODMU</name>
<dbReference type="AlphaFoldDB" id="A0A670JD84"/>
<dbReference type="PANTHER" id="PTHR12015:SF198">
    <property type="entry name" value="PLATELET BASIC PROTEIN"/>
    <property type="match status" value="1"/>
</dbReference>
<dbReference type="InterPro" id="IPR001089">
    <property type="entry name" value="Chemokine_CXC"/>
</dbReference>
<dbReference type="PRINTS" id="PR00437">
    <property type="entry name" value="SMALLCYTKCXC"/>
</dbReference>
<keyword evidence="4 6" id="KW-0964">Secreted</keyword>
<comment type="similarity">
    <text evidence="2 6">Belongs to the intercrine alpha (chemokine CxC) family.</text>
</comment>
<dbReference type="InterPro" id="IPR036048">
    <property type="entry name" value="Interleukin_8-like_sf"/>
</dbReference>
<feature type="signal peptide" evidence="6">
    <location>
        <begin position="1"/>
        <end position="28"/>
    </location>
</feature>
<dbReference type="CDD" id="cd00273">
    <property type="entry name" value="Chemokine_CXC"/>
    <property type="match status" value="1"/>
</dbReference>
<feature type="domain" description="Chemokine interleukin-8-like" evidence="7">
    <location>
        <begin position="34"/>
        <end position="95"/>
    </location>
</feature>
<keyword evidence="6" id="KW-0732">Signal</keyword>
<dbReference type="GO" id="GO:0008009">
    <property type="term" value="F:chemokine activity"/>
    <property type="evidence" value="ECO:0007669"/>
    <property type="project" value="InterPro"/>
</dbReference>
<reference evidence="8" key="2">
    <citation type="submission" date="2025-08" db="UniProtKB">
        <authorList>
            <consortium name="Ensembl"/>
        </authorList>
    </citation>
    <scope>IDENTIFICATION</scope>
</reference>
<evidence type="ECO:0000313" key="9">
    <source>
        <dbReference type="Proteomes" id="UP000472272"/>
    </source>
</evidence>
<dbReference type="SMART" id="SM00199">
    <property type="entry name" value="SCY"/>
    <property type="match status" value="1"/>
</dbReference>
<keyword evidence="3 6" id="KW-0202">Cytokine</keyword>
<reference evidence="8 9" key="1">
    <citation type="journal article" date="2019" name="Proc. Natl. Acad. Sci. U.S.A.">
        <title>Regulatory changes in pterin and carotenoid genes underlie balanced color polymorphisms in the wall lizard.</title>
        <authorList>
            <person name="Andrade P."/>
            <person name="Pinho C."/>
            <person name="Perez I de Lanuza G."/>
            <person name="Afonso S."/>
            <person name="Brejcha J."/>
            <person name="Rubin C.J."/>
            <person name="Wallerman O."/>
            <person name="Pereira P."/>
            <person name="Sabatino S.J."/>
            <person name="Bellati A."/>
            <person name="Pellitteri-Rosa D."/>
            <person name="Bosakova Z."/>
            <person name="Bunikis I."/>
            <person name="Carretero M.A."/>
            <person name="Feiner N."/>
            <person name="Marsik P."/>
            <person name="Pauperio F."/>
            <person name="Salvi D."/>
            <person name="Soler L."/>
            <person name="While G.M."/>
            <person name="Uller T."/>
            <person name="Font E."/>
            <person name="Andersson L."/>
            <person name="Carneiro M."/>
        </authorList>
    </citation>
    <scope>NUCLEOTIDE SEQUENCE</scope>
</reference>
<evidence type="ECO:0000256" key="1">
    <source>
        <dbReference type="ARBA" id="ARBA00004613"/>
    </source>
</evidence>
<evidence type="ECO:0000256" key="6">
    <source>
        <dbReference type="RuleBase" id="RU361149"/>
    </source>
</evidence>
<gene>
    <name evidence="8" type="primary">LOC114582810</name>
</gene>
<dbReference type="GO" id="GO:0005615">
    <property type="term" value="C:extracellular space"/>
    <property type="evidence" value="ECO:0007669"/>
    <property type="project" value="UniProtKB-UniRule"/>
</dbReference>